<proteinExistence type="inferred from homology"/>
<dbReference type="PANTHER" id="PTHR34719:SF2">
    <property type="entry name" value="NICKEL-RESPONSIVE REGULATOR"/>
    <property type="match status" value="1"/>
</dbReference>
<dbReference type="NCBIfam" id="NF002815">
    <property type="entry name" value="PRK02967.1"/>
    <property type="match status" value="1"/>
</dbReference>
<evidence type="ECO:0000256" key="5">
    <source>
        <dbReference type="ARBA" id="ARBA00023015"/>
    </source>
</evidence>
<dbReference type="CDD" id="cd22231">
    <property type="entry name" value="RHH_NikR_HicB-like"/>
    <property type="match status" value="1"/>
</dbReference>
<dbReference type="InterPro" id="IPR014864">
    <property type="entry name" value="TF_NikR_Ni-bd_C"/>
</dbReference>
<dbReference type="Pfam" id="PF08753">
    <property type="entry name" value="NikR_C"/>
    <property type="match status" value="1"/>
</dbReference>
<comment type="function">
    <text evidence="1 8">Transcriptional regulator.</text>
</comment>
<comment type="similarity">
    <text evidence="2 8">Belongs to the transcriptional regulatory CopG/NikR family.</text>
</comment>
<dbReference type="EMBL" id="LHXN01000003">
    <property type="protein sequence ID" value="KXA93493.1"/>
    <property type="molecule type" value="Genomic_DNA"/>
</dbReference>
<feature type="binding site" evidence="8">
    <location>
        <position position="79"/>
    </location>
    <ligand>
        <name>Ni(2+)</name>
        <dbReference type="ChEBI" id="CHEBI:49786"/>
    </ligand>
</feature>
<feature type="binding site" evidence="8">
    <location>
        <position position="90"/>
    </location>
    <ligand>
        <name>Ni(2+)</name>
        <dbReference type="ChEBI" id="CHEBI:49786"/>
    </ligand>
</feature>
<dbReference type="InterPro" id="IPR027271">
    <property type="entry name" value="Acetolactate_synth/TF_NikR_C"/>
</dbReference>
<evidence type="ECO:0000256" key="4">
    <source>
        <dbReference type="ARBA" id="ARBA00022723"/>
    </source>
</evidence>
<dbReference type="GO" id="GO:0003700">
    <property type="term" value="F:DNA-binding transcription factor activity"/>
    <property type="evidence" value="ECO:0007669"/>
    <property type="project" value="UniProtKB-UniRule"/>
</dbReference>
<dbReference type="InterPro" id="IPR013321">
    <property type="entry name" value="Arc_rbn_hlx_hlx"/>
</dbReference>
<keyword evidence="3 8" id="KW-0533">Nickel</keyword>
<dbReference type="NCBIfam" id="NF003381">
    <property type="entry name" value="PRK04460.1"/>
    <property type="match status" value="1"/>
</dbReference>
<dbReference type="Gene3D" id="1.10.1220.10">
    <property type="entry name" value="Met repressor-like"/>
    <property type="match status" value="1"/>
</dbReference>
<evidence type="ECO:0000256" key="7">
    <source>
        <dbReference type="ARBA" id="ARBA00023163"/>
    </source>
</evidence>
<keyword evidence="4 8" id="KW-0479">Metal-binding</keyword>
<dbReference type="AlphaFoldDB" id="A0A133UH17"/>
<gene>
    <name evidence="11" type="ORF">AKJ64_00355</name>
</gene>
<feature type="binding site" evidence="8">
    <location>
        <position position="92"/>
    </location>
    <ligand>
        <name>Ni(2+)</name>
        <dbReference type="ChEBI" id="CHEBI:49786"/>
    </ligand>
</feature>
<dbReference type="Proteomes" id="UP000070373">
    <property type="component" value="Unassembled WGS sequence"/>
</dbReference>
<evidence type="ECO:0000256" key="6">
    <source>
        <dbReference type="ARBA" id="ARBA00023125"/>
    </source>
</evidence>
<accession>A0A133UH17</accession>
<dbReference type="InterPro" id="IPR045865">
    <property type="entry name" value="ACT-like_dom_sf"/>
</dbReference>
<dbReference type="HAMAP" id="MF_00476">
    <property type="entry name" value="NikR"/>
    <property type="match status" value="1"/>
</dbReference>
<evidence type="ECO:0000313" key="12">
    <source>
        <dbReference type="Proteomes" id="UP000070373"/>
    </source>
</evidence>
<dbReference type="SUPFAM" id="SSF47598">
    <property type="entry name" value="Ribbon-helix-helix"/>
    <property type="match status" value="1"/>
</dbReference>
<keyword evidence="5 8" id="KW-0805">Transcription regulation</keyword>
<evidence type="ECO:0000256" key="8">
    <source>
        <dbReference type="HAMAP-Rule" id="MF_00476"/>
    </source>
</evidence>
<dbReference type="Gene3D" id="3.30.70.1150">
    <property type="entry name" value="ACT-like. Chain A, domain 2"/>
    <property type="match status" value="1"/>
</dbReference>
<sequence length="134" mass="15016">MGNSVRFGVSLPEDLLEKFDGKIEREMYANRSEAVRDLIRESLTEERLENPDAEAVGTLTLIYDHGKRGISDKLTDLQHEELPHVISSMHVHLDEHNCMEVLALRGKAGEIQETADRLSNTKGVEHGELAIKAV</sequence>
<dbReference type="PATRIC" id="fig|1698263.3.peg.477"/>
<dbReference type="InterPro" id="IPR010985">
    <property type="entry name" value="Ribbon_hlx_hlx"/>
</dbReference>
<protein>
    <recommendedName>
        <fullName evidence="8">Putative nickel-responsive regulator</fullName>
    </recommendedName>
</protein>
<evidence type="ECO:0000259" key="9">
    <source>
        <dbReference type="Pfam" id="PF01402"/>
    </source>
</evidence>
<keyword evidence="6 8" id="KW-0238">DNA-binding</keyword>
<dbReference type="InterPro" id="IPR002145">
    <property type="entry name" value="CopG"/>
</dbReference>
<feature type="binding site" evidence="8">
    <location>
        <position position="98"/>
    </location>
    <ligand>
        <name>Ni(2+)</name>
        <dbReference type="ChEBI" id="CHEBI:49786"/>
    </ligand>
</feature>
<organism evidence="11 12">
    <name type="scientific">candidate division MSBL1 archaeon SCGC-AAA259E17</name>
    <dbReference type="NCBI Taxonomy" id="1698263"/>
    <lineage>
        <taxon>Archaea</taxon>
        <taxon>Methanobacteriati</taxon>
        <taxon>Methanobacteriota</taxon>
        <taxon>candidate division MSBL1</taxon>
    </lineage>
</organism>
<dbReference type="GO" id="GO:0016151">
    <property type="term" value="F:nickel cation binding"/>
    <property type="evidence" value="ECO:0007669"/>
    <property type="project" value="UniProtKB-UniRule"/>
</dbReference>
<dbReference type="SUPFAM" id="SSF55021">
    <property type="entry name" value="ACT-like"/>
    <property type="match status" value="1"/>
</dbReference>
<feature type="domain" description="Ribbon-helix-helix protein CopG" evidence="9">
    <location>
        <begin position="5"/>
        <end position="46"/>
    </location>
</feature>
<reference evidence="11 12" key="1">
    <citation type="journal article" date="2016" name="Sci. Rep.">
        <title>Metabolic traits of an uncultured archaeal lineage -MSBL1- from brine pools of the Red Sea.</title>
        <authorList>
            <person name="Mwirichia R."/>
            <person name="Alam I."/>
            <person name="Rashid M."/>
            <person name="Vinu M."/>
            <person name="Ba-Alawi W."/>
            <person name="Anthony Kamau A."/>
            <person name="Kamanda Ngugi D."/>
            <person name="Goker M."/>
            <person name="Klenk H.P."/>
            <person name="Bajic V."/>
            <person name="Stingl U."/>
        </authorList>
    </citation>
    <scope>NUCLEOTIDE SEQUENCE [LARGE SCALE GENOMIC DNA]</scope>
    <source>
        <strain evidence="11">SCGC-AAA259E17</strain>
    </source>
</reference>
<dbReference type="PANTHER" id="PTHR34719">
    <property type="entry name" value="NICKEL-RESPONSIVE REGULATOR"/>
    <property type="match status" value="1"/>
</dbReference>
<evidence type="ECO:0000313" key="11">
    <source>
        <dbReference type="EMBL" id="KXA93493.1"/>
    </source>
</evidence>
<keyword evidence="7 8" id="KW-0804">Transcription</keyword>
<dbReference type="InterPro" id="IPR022988">
    <property type="entry name" value="Ni_resp_reg_NikR"/>
</dbReference>
<evidence type="ECO:0000256" key="1">
    <source>
        <dbReference type="ARBA" id="ARBA00002339"/>
    </source>
</evidence>
<feature type="domain" description="Transcription factor NikR nickel binding C-terminal" evidence="10">
    <location>
        <begin position="56"/>
        <end position="130"/>
    </location>
</feature>
<dbReference type="InterPro" id="IPR050192">
    <property type="entry name" value="CopG/NikR_regulator"/>
</dbReference>
<comment type="caution">
    <text evidence="11">The sequence shown here is derived from an EMBL/GenBank/DDBJ whole genome shotgun (WGS) entry which is preliminary data.</text>
</comment>
<evidence type="ECO:0000256" key="2">
    <source>
        <dbReference type="ARBA" id="ARBA00008478"/>
    </source>
</evidence>
<name>A0A133UH17_9EURY</name>
<evidence type="ECO:0000259" key="10">
    <source>
        <dbReference type="Pfam" id="PF08753"/>
    </source>
</evidence>
<evidence type="ECO:0000256" key="3">
    <source>
        <dbReference type="ARBA" id="ARBA00022596"/>
    </source>
</evidence>
<keyword evidence="12" id="KW-1185">Reference proteome</keyword>
<dbReference type="NCBIfam" id="NF001884">
    <property type="entry name" value="PRK00630.1"/>
    <property type="match status" value="1"/>
</dbReference>
<dbReference type="NCBIfam" id="NF002169">
    <property type="entry name" value="PRK01002.1"/>
    <property type="match status" value="1"/>
</dbReference>
<dbReference type="GO" id="GO:0010045">
    <property type="term" value="P:response to nickel cation"/>
    <property type="evidence" value="ECO:0007669"/>
    <property type="project" value="InterPro"/>
</dbReference>
<comment type="cofactor">
    <cofactor evidence="8">
        <name>Ni(2+)</name>
        <dbReference type="ChEBI" id="CHEBI:49786"/>
    </cofactor>
    <text evidence="8">Binds 1 nickel ion per subunit.</text>
</comment>
<dbReference type="Pfam" id="PF01402">
    <property type="entry name" value="RHH_1"/>
    <property type="match status" value="1"/>
</dbReference>
<dbReference type="GO" id="GO:0003677">
    <property type="term" value="F:DNA binding"/>
    <property type="evidence" value="ECO:0007669"/>
    <property type="project" value="UniProtKB-KW"/>
</dbReference>